<evidence type="ECO:0000313" key="2">
    <source>
        <dbReference type="EMBL" id="GAA5162124.1"/>
    </source>
</evidence>
<reference evidence="3" key="1">
    <citation type="journal article" date="2019" name="Int. J. Syst. Evol. Microbiol.">
        <title>The Global Catalogue of Microorganisms (GCM) 10K type strain sequencing project: providing services to taxonomists for standard genome sequencing and annotation.</title>
        <authorList>
            <consortium name="The Broad Institute Genomics Platform"/>
            <consortium name="The Broad Institute Genome Sequencing Center for Infectious Disease"/>
            <person name="Wu L."/>
            <person name="Ma J."/>
        </authorList>
    </citation>
    <scope>NUCLEOTIDE SEQUENCE [LARGE SCALE GENOMIC DNA]</scope>
    <source>
        <strain evidence="3">JCM 18715</strain>
    </source>
</reference>
<protein>
    <recommendedName>
        <fullName evidence="4">HPP family protein</fullName>
    </recommendedName>
</protein>
<comment type="caution">
    <text evidence="2">The sequence shown here is derived from an EMBL/GenBank/DDBJ whole genome shotgun (WGS) entry which is preliminary data.</text>
</comment>
<proteinExistence type="predicted"/>
<dbReference type="EMBL" id="BAABLD010000005">
    <property type="protein sequence ID" value="GAA5162124.1"/>
    <property type="molecule type" value="Genomic_DNA"/>
</dbReference>
<keyword evidence="3" id="KW-1185">Reference proteome</keyword>
<organism evidence="2 3">
    <name type="scientific">Viridibacterium curvum</name>
    <dbReference type="NCBI Taxonomy" id="1101404"/>
    <lineage>
        <taxon>Bacteria</taxon>
        <taxon>Pseudomonadati</taxon>
        <taxon>Pseudomonadota</taxon>
        <taxon>Betaproteobacteria</taxon>
        <taxon>Rhodocyclales</taxon>
        <taxon>Rhodocyclaceae</taxon>
        <taxon>Viridibacterium</taxon>
    </lineage>
</organism>
<name>A0ABP9QI16_9RHOO</name>
<feature type="transmembrane region" description="Helical" evidence="1">
    <location>
        <begin position="24"/>
        <end position="42"/>
    </location>
</feature>
<sequence length="72" mass="7599">MKFFPPSELAPVPMKEGVKSSGKHAALGACIGLLVSIVMIYFGASVWWFIAFPAGAFIGATITSGGRPPVMW</sequence>
<gene>
    <name evidence="2" type="ORF">GCM10025770_12480</name>
</gene>
<keyword evidence="1" id="KW-0472">Membrane</keyword>
<keyword evidence="1" id="KW-0812">Transmembrane</keyword>
<evidence type="ECO:0000256" key="1">
    <source>
        <dbReference type="SAM" id="Phobius"/>
    </source>
</evidence>
<accession>A0ABP9QI16</accession>
<dbReference type="Proteomes" id="UP001500547">
    <property type="component" value="Unassembled WGS sequence"/>
</dbReference>
<evidence type="ECO:0008006" key="4">
    <source>
        <dbReference type="Google" id="ProtNLM"/>
    </source>
</evidence>
<evidence type="ECO:0000313" key="3">
    <source>
        <dbReference type="Proteomes" id="UP001500547"/>
    </source>
</evidence>
<keyword evidence="1" id="KW-1133">Transmembrane helix</keyword>